<evidence type="ECO:0000256" key="5">
    <source>
        <dbReference type="ARBA" id="ARBA00023242"/>
    </source>
</evidence>
<dbReference type="Gene3D" id="4.10.240.10">
    <property type="entry name" value="Zn(2)-C6 fungal-type DNA-binding domain"/>
    <property type="match status" value="1"/>
</dbReference>
<dbReference type="SMART" id="SM00066">
    <property type="entry name" value="GAL4"/>
    <property type="match status" value="1"/>
</dbReference>
<feature type="compositionally biased region" description="Low complexity" evidence="6">
    <location>
        <begin position="843"/>
        <end position="863"/>
    </location>
</feature>
<dbReference type="InterPro" id="IPR036864">
    <property type="entry name" value="Zn2-C6_fun-type_DNA-bd_sf"/>
</dbReference>
<dbReference type="InterPro" id="IPR050815">
    <property type="entry name" value="TF_fung"/>
</dbReference>
<feature type="compositionally biased region" description="Low complexity" evidence="6">
    <location>
        <begin position="800"/>
        <end position="816"/>
    </location>
</feature>
<dbReference type="InterPro" id="IPR007219">
    <property type="entry name" value="XnlR_reg_dom"/>
</dbReference>
<evidence type="ECO:0000313" key="9">
    <source>
        <dbReference type="EMBL" id="KAG6284973.1"/>
    </source>
</evidence>
<keyword evidence="4" id="KW-0804">Transcription</keyword>
<feature type="compositionally biased region" description="Polar residues" evidence="6">
    <location>
        <begin position="1"/>
        <end position="10"/>
    </location>
</feature>
<dbReference type="GO" id="GO:0003677">
    <property type="term" value="F:DNA binding"/>
    <property type="evidence" value="ECO:0007669"/>
    <property type="project" value="InterPro"/>
</dbReference>
<dbReference type="CDD" id="cd12148">
    <property type="entry name" value="fungal_TF_MHR"/>
    <property type="match status" value="1"/>
</dbReference>
<evidence type="ECO:0000256" key="3">
    <source>
        <dbReference type="ARBA" id="ARBA00023015"/>
    </source>
</evidence>
<dbReference type="CDD" id="cd00067">
    <property type="entry name" value="GAL4"/>
    <property type="match status" value="1"/>
</dbReference>
<evidence type="ECO:0000313" key="10">
    <source>
        <dbReference type="Proteomes" id="UP000707071"/>
    </source>
</evidence>
<feature type="region of interest" description="Disordered" evidence="6">
    <location>
        <begin position="781"/>
        <end position="863"/>
    </location>
</feature>
<keyword evidence="3" id="KW-0805">Transcription regulation</keyword>
<keyword evidence="2" id="KW-0479">Metal-binding</keyword>
<keyword evidence="5" id="KW-0539">Nucleus</keyword>
<proteinExistence type="predicted"/>
<protein>
    <recommendedName>
        <fullName evidence="11">Nitrate assimilation regulatory protein nirA</fullName>
    </recommendedName>
</protein>
<evidence type="ECO:0008006" key="11">
    <source>
        <dbReference type="Google" id="ProtNLM"/>
    </source>
</evidence>
<organism evidence="9 10">
    <name type="scientific">Claviceps aff. purpurea</name>
    <dbReference type="NCBI Taxonomy" id="1967640"/>
    <lineage>
        <taxon>Eukaryota</taxon>
        <taxon>Fungi</taxon>
        <taxon>Dikarya</taxon>
        <taxon>Ascomycota</taxon>
        <taxon>Pezizomycotina</taxon>
        <taxon>Sordariomycetes</taxon>
        <taxon>Hypocreomycetidae</taxon>
        <taxon>Hypocreales</taxon>
        <taxon>Clavicipitaceae</taxon>
        <taxon>Claviceps</taxon>
    </lineage>
</organism>
<feature type="compositionally biased region" description="Polar residues" evidence="6">
    <location>
        <begin position="696"/>
        <end position="714"/>
    </location>
</feature>
<name>A0A9P7Q9G6_9HYPO</name>
<sequence>MCDAMSSSLSLPRGPAAGDAVPITVPRAQVSIERLPTRRQGNAPRESMNCKSCRKRKSVREQIKCNRVRPSCEACLIFQCPCVYDAVPKKRGPKTDVLEALLKRVDGLEAKLAGKHGHQDLAKTEVSAKSSRKERPTDDAGPASKRVATETGTETTETTKTTETTETSDRTPCEDEARKATDSAKNLYTSPADTDVFLHTYFTRLHGRPYYVLDESTIRQRVRLKQLPNYLANAIWAVASRHTPHPDGFQGAAKRSEDYASRARQSLDRDEPRIESLQALVLLVIAFTASGHAKKAYMLMSSAIGMAMALELHREISAEAQVTPVDREVRRRLFWTCYLLDRYLACGSKRSSLISDACIALRLPSWCLSPSSLPIDGERFQRGSNLQSRQGSANRCQGSTGMLIDITRLLGWANQYMAAGGVKGDSHFPWHSSSTLSQIQQELDVWASGAKPVANLHSLFSQSEATIVFLSRLIYHLIHCLMYRPFLPIDLAQLSGDGQHQSWQIKATDLCFIHANAIGELVDAARQAGTVEWPAMVRYCICTSATVHVHGAYYTTPSAYAGDVHVFAPSARFLAQESQALKEQHGTWATAQHQSDMVQRIYTAHGELVQAMVSGSMRHTPGFHLEDFFDRYLNIGGSGGRSYRFDPAYLNIADVVGESTGSRYADFPSAGEDAIRARFTDSPCAARDELAVRGTDSPSFRTETTTARNTNSPTVRDDNATTRYMDSPRAGDDVTRQSIATPRCGHKRKSTVSLHHDIQPGAEGLHGVEQQVGISVGQALAHVQAAPDSSWPSHSMDRVQQNQNWQQQQQNRNQNQHPQSHERQNQHQNQHTHQQQHQHQHQHQQQQQQQQPYQQPHQNQHQHPYQYQYQYRNQHQSQAPSQHTQPSPIGLPCLHHGFDASIAVDAPPTSLQSYSPALPSSNIDPNRVVVLPMGGIVPATTTGPSASTTPMDYVSSFAYTPTNTTMMNNMSEAHHDAMFGCPPRHAYSSLGEWPNEAPQYKADLSRGGMHHADAQSIGGSGSGSAALVTGQSDDTDPFLSLLEQLAEDHAPCFDEGNLKGVVGLDFGLGRG</sequence>
<dbReference type="EMBL" id="SRRH01000782">
    <property type="protein sequence ID" value="KAG6284973.1"/>
    <property type="molecule type" value="Genomic_DNA"/>
</dbReference>
<keyword evidence="10" id="KW-1185">Reference proteome</keyword>
<feature type="compositionally biased region" description="Low complexity" evidence="6">
    <location>
        <begin position="149"/>
        <end position="165"/>
    </location>
</feature>
<evidence type="ECO:0000259" key="7">
    <source>
        <dbReference type="SMART" id="SM00066"/>
    </source>
</evidence>
<dbReference type="PANTHER" id="PTHR47338">
    <property type="entry name" value="ZN(II)2CYS6 TRANSCRIPTION FACTOR (EUROFUNG)-RELATED"/>
    <property type="match status" value="1"/>
</dbReference>
<dbReference type="GO" id="GO:0005634">
    <property type="term" value="C:nucleus"/>
    <property type="evidence" value="ECO:0007669"/>
    <property type="project" value="UniProtKB-SubCell"/>
</dbReference>
<dbReference type="AlphaFoldDB" id="A0A9P7Q9G6"/>
<dbReference type="SMART" id="SM00906">
    <property type="entry name" value="Fungal_trans"/>
    <property type="match status" value="1"/>
</dbReference>
<comment type="subcellular location">
    <subcellularLocation>
        <location evidence="1">Nucleus</location>
    </subcellularLocation>
</comment>
<dbReference type="GO" id="GO:0000981">
    <property type="term" value="F:DNA-binding transcription factor activity, RNA polymerase II-specific"/>
    <property type="evidence" value="ECO:0007669"/>
    <property type="project" value="InterPro"/>
</dbReference>
<dbReference type="GO" id="GO:0008270">
    <property type="term" value="F:zinc ion binding"/>
    <property type="evidence" value="ECO:0007669"/>
    <property type="project" value="InterPro"/>
</dbReference>
<dbReference type="PANTHER" id="PTHR47338:SF4">
    <property type="entry name" value="ZN(II)2CYS6 TRANSCRIPTION FACTOR (EUROFUNG)"/>
    <property type="match status" value="1"/>
</dbReference>
<reference evidence="9 10" key="1">
    <citation type="journal article" date="2020" name="bioRxiv">
        <title>Whole genome comparisons of ergot fungi reveals the divergence and evolution of species within the genus Claviceps are the result of varying mechanisms driving genome evolution and host range expansion.</title>
        <authorList>
            <person name="Wyka S.A."/>
            <person name="Mondo S.J."/>
            <person name="Liu M."/>
            <person name="Dettman J."/>
            <person name="Nalam V."/>
            <person name="Broders K.D."/>
        </authorList>
    </citation>
    <scope>NUCLEOTIDE SEQUENCE [LARGE SCALE GENOMIC DNA]</scope>
    <source>
        <strain evidence="9 10">Clav52</strain>
    </source>
</reference>
<feature type="domain" description="Xylanolytic transcriptional activator regulatory" evidence="8">
    <location>
        <begin position="296"/>
        <end position="370"/>
    </location>
</feature>
<dbReference type="InterPro" id="IPR001138">
    <property type="entry name" value="Zn2Cys6_DnaBD"/>
</dbReference>
<feature type="region of interest" description="Disordered" evidence="6">
    <location>
        <begin position="1"/>
        <end position="20"/>
    </location>
</feature>
<dbReference type="Proteomes" id="UP000707071">
    <property type="component" value="Unassembled WGS sequence"/>
</dbReference>
<accession>A0A9P7Q9G6</accession>
<feature type="compositionally biased region" description="Basic and acidic residues" evidence="6">
    <location>
        <begin position="167"/>
        <end position="182"/>
    </location>
</feature>
<evidence type="ECO:0000256" key="6">
    <source>
        <dbReference type="SAM" id="MobiDB-lite"/>
    </source>
</evidence>
<comment type="caution">
    <text evidence="9">The sequence shown here is derived from an EMBL/GenBank/DDBJ whole genome shotgun (WGS) entry which is preliminary data.</text>
</comment>
<dbReference type="GO" id="GO:0006351">
    <property type="term" value="P:DNA-templated transcription"/>
    <property type="evidence" value="ECO:0007669"/>
    <property type="project" value="InterPro"/>
</dbReference>
<evidence type="ECO:0000259" key="8">
    <source>
        <dbReference type="SMART" id="SM00906"/>
    </source>
</evidence>
<evidence type="ECO:0000256" key="1">
    <source>
        <dbReference type="ARBA" id="ARBA00004123"/>
    </source>
</evidence>
<dbReference type="Pfam" id="PF04082">
    <property type="entry name" value="Fungal_trans"/>
    <property type="match status" value="1"/>
</dbReference>
<evidence type="ECO:0000256" key="2">
    <source>
        <dbReference type="ARBA" id="ARBA00022723"/>
    </source>
</evidence>
<feature type="region of interest" description="Disordered" evidence="6">
    <location>
        <begin position="694"/>
        <end position="752"/>
    </location>
</feature>
<feature type="region of interest" description="Disordered" evidence="6">
    <location>
        <begin position="114"/>
        <end position="186"/>
    </location>
</feature>
<evidence type="ECO:0000256" key="4">
    <source>
        <dbReference type="ARBA" id="ARBA00023163"/>
    </source>
</evidence>
<feature type="region of interest" description="Disordered" evidence="6">
    <location>
        <begin position="1011"/>
        <end position="1030"/>
    </location>
</feature>
<feature type="domain" description="Zn(2)-C6 fungal-type" evidence="7">
    <location>
        <begin position="44"/>
        <end position="93"/>
    </location>
</feature>
<gene>
    <name evidence="9" type="ORF">E4U09_007535</name>
</gene>